<protein>
    <recommendedName>
        <fullName evidence="2">DUF7981 domain-containing protein</fullName>
    </recommendedName>
</protein>
<dbReference type="GeneID" id="3700891"/>
<dbReference type="EnsemblBacteria" id="CAI48375">
    <property type="protein sequence ID" value="CAI48375"/>
    <property type="gene ID" value="NP_0568A"/>
</dbReference>
<dbReference type="Proteomes" id="UP000002698">
    <property type="component" value="Chromosome"/>
</dbReference>
<evidence type="ECO:0000313" key="3">
    <source>
        <dbReference type="EMBL" id="CAI48375.1"/>
    </source>
</evidence>
<organism evidence="3 4">
    <name type="scientific">Natronomonas pharaonis (strain ATCC 35678 / DSM 2160 / CIP 103997 / JCM 8858 / NBRC 14720 / NCIMB 2260 / Gabara)</name>
    <name type="common">Halobacterium pharaonis</name>
    <dbReference type="NCBI Taxonomy" id="348780"/>
    <lineage>
        <taxon>Archaea</taxon>
        <taxon>Methanobacteriati</taxon>
        <taxon>Methanobacteriota</taxon>
        <taxon>Stenosarchaea group</taxon>
        <taxon>Halobacteria</taxon>
        <taxon>Halobacteriales</taxon>
        <taxon>Natronomonadaceae</taxon>
        <taxon>Natronomonas</taxon>
    </lineage>
</organism>
<dbReference type="HOGENOM" id="CLU_184943_2_1_2"/>
<dbReference type="RefSeq" id="WP_011322011.1">
    <property type="nucleotide sequence ID" value="NC_007426.1"/>
</dbReference>
<dbReference type="eggNOG" id="arCOG06419">
    <property type="taxonomic scope" value="Archaea"/>
</dbReference>
<evidence type="ECO:0000259" key="2">
    <source>
        <dbReference type="Pfam" id="PF25938"/>
    </source>
</evidence>
<dbReference type="InterPro" id="IPR058287">
    <property type="entry name" value="DUF7981"/>
</dbReference>
<dbReference type="OrthoDB" id="307419at2157"/>
<sequence length="68" mass="7126">MKPRRKSALLWGAVAALSFLVLHQGYLLAGGAFLGVGPVAAVTVAVFVGGAAVSYYAEGRFGLFGWRR</sequence>
<proteinExistence type="predicted"/>
<dbReference type="AlphaFoldDB" id="A0A1U7ETW2"/>
<dbReference type="KEGG" id="nph:NP_0568A"/>
<keyword evidence="1" id="KW-0812">Transmembrane</keyword>
<dbReference type="EMBL" id="CR936257">
    <property type="protein sequence ID" value="CAI48375.1"/>
    <property type="molecule type" value="Genomic_DNA"/>
</dbReference>
<feature type="domain" description="DUF7981" evidence="2">
    <location>
        <begin position="1"/>
        <end position="66"/>
    </location>
</feature>
<gene>
    <name evidence="3" type="ordered locus">NP_0568A</name>
</gene>
<keyword evidence="1" id="KW-1133">Transmembrane helix</keyword>
<dbReference type="STRING" id="348780.NP_0568A"/>
<feature type="transmembrane region" description="Helical" evidence="1">
    <location>
        <begin position="39"/>
        <end position="57"/>
    </location>
</feature>
<evidence type="ECO:0000256" key="1">
    <source>
        <dbReference type="SAM" id="Phobius"/>
    </source>
</evidence>
<keyword evidence="1" id="KW-0472">Membrane</keyword>
<name>A0A1U7ETW2_NATPD</name>
<evidence type="ECO:0000313" key="4">
    <source>
        <dbReference type="Proteomes" id="UP000002698"/>
    </source>
</evidence>
<accession>A0A1U7ETW2</accession>
<reference evidence="3 4" key="1">
    <citation type="journal article" date="2005" name="Genome Res.">
        <title>Living with two extremes: conclusions from the genome sequence of Natronomonas pharaonis.</title>
        <authorList>
            <person name="Falb M."/>
            <person name="Pfeiffer F."/>
            <person name="Palm P."/>
            <person name="Rodewald K."/>
            <person name="Hickmann V."/>
            <person name="Tittor J."/>
            <person name="Oesterhelt D."/>
        </authorList>
    </citation>
    <scope>NUCLEOTIDE SEQUENCE [LARGE SCALE GENOMIC DNA]</scope>
    <source>
        <strain evidence="4">ATCC 35678 / DSM 2160 / CIP 103997 / JCM 8858 / NBRC 14720 / NCIMB 2260 / Gabara</strain>
    </source>
</reference>
<keyword evidence="4" id="KW-1185">Reference proteome</keyword>
<dbReference type="Pfam" id="PF25938">
    <property type="entry name" value="DUF7981"/>
    <property type="match status" value="1"/>
</dbReference>